<evidence type="ECO:0000313" key="2">
    <source>
        <dbReference type="EMBL" id="MEQ2453402.1"/>
    </source>
</evidence>
<sequence length="164" mass="18233">MKNKSVNAFYTAEILALVVALIFFAAGMPKVVGYACKKNHTTGTVTYQSSRQSSNHVKVHSGNDVRNYKSRYGKGIRSTYTVLQIKANSPVNGADVFWYEGNCSTLGSKNVYIGYNDNSMSVLSQFELVMTIISGAFLLLHAVSAWLLSKKNPYGGKLFWFFKF</sequence>
<evidence type="ECO:0000256" key="1">
    <source>
        <dbReference type="SAM" id="Phobius"/>
    </source>
</evidence>
<organism evidence="2 3">
    <name type="scientific">Coprococcus ammoniilyticus</name>
    <dbReference type="NCBI Taxonomy" id="2981785"/>
    <lineage>
        <taxon>Bacteria</taxon>
        <taxon>Bacillati</taxon>
        <taxon>Bacillota</taxon>
        <taxon>Clostridia</taxon>
        <taxon>Lachnospirales</taxon>
        <taxon>Lachnospiraceae</taxon>
        <taxon>Coprococcus</taxon>
    </lineage>
</organism>
<keyword evidence="1" id="KW-0472">Membrane</keyword>
<dbReference type="EMBL" id="JBBNFM010000002">
    <property type="protein sequence ID" value="MEQ2453402.1"/>
    <property type="molecule type" value="Genomic_DNA"/>
</dbReference>
<dbReference type="RefSeq" id="WP_243100485.1">
    <property type="nucleotide sequence ID" value="NZ_JBBNFM010000002.1"/>
</dbReference>
<proteinExistence type="predicted"/>
<dbReference type="Proteomes" id="UP001482186">
    <property type="component" value="Unassembled WGS sequence"/>
</dbReference>
<accession>A0ABV1EHH8</accession>
<keyword evidence="3" id="KW-1185">Reference proteome</keyword>
<gene>
    <name evidence="2" type="ORF">AAAT04_04975</name>
</gene>
<evidence type="ECO:0008006" key="4">
    <source>
        <dbReference type="Google" id="ProtNLM"/>
    </source>
</evidence>
<protein>
    <recommendedName>
        <fullName evidence="4">DUF3592 domain-containing protein</fullName>
    </recommendedName>
</protein>
<name>A0ABV1EHH8_9FIRM</name>
<feature type="transmembrane region" description="Helical" evidence="1">
    <location>
        <begin position="128"/>
        <end position="148"/>
    </location>
</feature>
<keyword evidence="1" id="KW-1133">Transmembrane helix</keyword>
<reference evidence="2 3" key="1">
    <citation type="submission" date="2024-04" db="EMBL/GenBank/DDBJ databases">
        <title>Human intestinal bacterial collection.</title>
        <authorList>
            <person name="Pauvert C."/>
            <person name="Hitch T.C.A."/>
            <person name="Clavel T."/>
        </authorList>
    </citation>
    <scope>NUCLEOTIDE SEQUENCE [LARGE SCALE GENOMIC DNA]</scope>
    <source>
        <strain evidence="2 3">CLA-AA-H141</strain>
    </source>
</reference>
<keyword evidence="1" id="KW-0812">Transmembrane</keyword>
<comment type="caution">
    <text evidence="2">The sequence shown here is derived from an EMBL/GenBank/DDBJ whole genome shotgun (WGS) entry which is preliminary data.</text>
</comment>
<evidence type="ECO:0000313" key="3">
    <source>
        <dbReference type="Proteomes" id="UP001482186"/>
    </source>
</evidence>